<sequence length="402" mass="47052">MKSYRLGFDMESTAQSRVFKYNIFFWKCLGLWSDETSGYCYKYYSVAFQSFYSGMFTFLYTLNLMFTPFDLEIIISQSMFYFTQLAQITKIAMIVLRRKYILRAFNMLDCTAFQGVDEETREIVNKNKCSYTNYWKACCVYYHISCFSIIILPIINYFVNGTVIELPLCQYYFLGDNIREKYYKVLFAYQFTGIIMIMYSNLNTDTFINGFLMMAITQFKVLYWKLAHLDSTSLDQGVINEKDKEILMIDKLKQCLIHYDLILQYCNIIQDVMSFAIFGQFGTAAVTICVSMCFFLKPMTNEDLFITTFYLLAMIFQIFLPTYLGAELTEQSELIVTAAYNSDWIPRSESFKRSLGLLMERAKTPIVITGLKMFTLSLENFTSIMKMAYSLFTLLKNSQVEA</sequence>
<evidence type="ECO:0000256" key="1">
    <source>
        <dbReference type="ARBA" id="ARBA00004651"/>
    </source>
</evidence>
<evidence type="ECO:0000256" key="8">
    <source>
        <dbReference type="ARBA" id="ARBA00023170"/>
    </source>
</evidence>
<evidence type="ECO:0000256" key="2">
    <source>
        <dbReference type="ARBA" id="ARBA00022475"/>
    </source>
</evidence>
<evidence type="ECO:0000256" key="3">
    <source>
        <dbReference type="ARBA" id="ARBA00022606"/>
    </source>
</evidence>
<protein>
    <submittedName>
        <fullName evidence="11">OBP</fullName>
    </submittedName>
</protein>
<keyword evidence="3" id="KW-0716">Sensory transduction</keyword>
<keyword evidence="8" id="KW-0675">Receptor</keyword>
<keyword evidence="5" id="KW-0552">Olfaction</keyword>
<keyword evidence="7 10" id="KW-0472">Membrane</keyword>
<evidence type="ECO:0000313" key="11">
    <source>
        <dbReference type="EMBL" id="JAP88579.1"/>
    </source>
</evidence>
<dbReference type="Pfam" id="PF02949">
    <property type="entry name" value="7tm_6"/>
    <property type="match status" value="1"/>
</dbReference>
<evidence type="ECO:0000256" key="4">
    <source>
        <dbReference type="ARBA" id="ARBA00022692"/>
    </source>
</evidence>
<dbReference type="GO" id="GO:0005549">
    <property type="term" value="F:odorant binding"/>
    <property type="evidence" value="ECO:0007669"/>
    <property type="project" value="InterPro"/>
</dbReference>
<accession>A0A146JYV5</accession>
<comment type="subcellular location">
    <subcellularLocation>
        <location evidence="1">Cell membrane</location>
        <topology evidence="1">Multi-pass membrane protein</topology>
    </subcellularLocation>
</comment>
<evidence type="ECO:0000256" key="5">
    <source>
        <dbReference type="ARBA" id="ARBA00022725"/>
    </source>
</evidence>
<name>A0A146JYV5_CONPF</name>
<feature type="transmembrane region" description="Helical" evidence="10">
    <location>
        <begin position="43"/>
        <end position="62"/>
    </location>
</feature>
<reference evidence="11" key="1">
    <citation type="submission" date="2015-12" db="EMBL/GenBank/DDBJ databases">
        <title>Antennal transcriptome and differential expression of olfactory genes in the yellow peach moth, Conogethes punctiferalis (Guen e) (Lepidoptera: Crambidae).</title>
        <authorList>
            <person name="Du Y."/>
        </authorList>
    </citation>
    <scope>NUCLEOTIDE SEQUENCE</scope>
    <source>
        <tissue evidence="11">Antennae</tissue>
    </source>
</reference>
<feature type="transmembrane region" description="Helical" evidence="10">
    <location>
        <begin position="74"/>
        <end position="96"/>
    </location>
</feature>
<evidence type="ECO:0000256" key="9">
    <source>
        <dbReference type="ARBA" id="ARBA00023224"/>
    </source>
</evidence>
<feature type="transmembrane region" description="Helical" evidence="10">
    <location>
        <begin position="275"/>
        <end position="296"/>
    </location>
</feature>
<feature type="non-terminal residue" evidence="11">
    <location>
        <position position="402"/>
    </location>
</feature>
<dbReference type="GO" id="GO:0005886">
    <property type="term" value="C:plasma membrane"/>
    <property type="evidence" value="ECO:0007669"/>
    <property type="project" value="UniProtKB-SubCell"/>
</dbReference>
<organism evidence="11">
    <name type="scientific">Conogethes punctiferalis</name>
    <name type="common">Durian fruit borer</name>
    <name type="synonym">Astura punctiferalis</name>
    <dbReference type="NCBI Taxonomy" id="1133088"/>
    <lineage>
        <taxon>Eukaryota</taxon>
        <taxon>Metazoa</taxon>
        <taxon>Ecdysozoa</taxon>
        <taxon>Arthropoda</taxon>
        <taxon>Hexapoda</taxon>
        <taxon>Insecta</taxon>
        <taxon>Pterygota</taxon>
        <taxon>Neoptera</taxon>
        <taxon>Endopterygota</taxon>
        <taxon>Lepidoptera</taxon>
        <taxon>Glossata</taxon>
        <taxon>Ditrysia</taxon>
        <taxon>Pyraloidea</taxon>
        <taxon>Crambidae</taxon>
        <taxon>Spilomelinae</taxon>
        <taxon>Conogethes</taxon>
    </lineage>
</organism>
<evidence type="ECO:0000256" key="6">
    <source>
        <dbReference type="ARBA" id="ARBA00022989"/>
    </source>
</evidence>
<keyword evidence="4 10" id="KW-0812">Transmembrane</keyword>
<feature type="transmembrane region" description="Helical" evidence="10">
    <location>
        <begin position="308"/>
        <end position="326"/>
    </location>
</feature>
<dbReference type="InterPro" id="IPR004117">
    <property type="entry name" value="7tm6_olfct_rcpt"/>
</dbReference>
<dbReference type="GO" id="GO:0004984">
    <property type="term" value="F:olfactory receptor activity"/>
    <property type="evidence" value="ECO:0007669"/>
    <property type="project" value="InterPro"/>
</dbReference>
<keyword evidence="2" id="KW-1003">Cell membrane</keyword>
<evidence type="ECO:0000256" key="10">
    <source>
        <dbReference type="SAM" id="Phobius"/>
    </source>
</evidence>
<keyword evidence="9" id="KW-0807">Transducer</keyword>
<dbReference type="GO" id="GO:0007165">
    <property type="term" value="P:signal transduction"/>
    <property type="evidence" value="ECO:0007669"/>
    <property type="project" value="UniProtKB-KW"/>
</dbReference>
<dbReference type="AlphaFoldDB" id="A0A146JYV5"/>
<dbReference type="PANTHER" id="PTHR21137">
    <property type="entry name" value="ODORANT RECEPTOR"/>
    <property type="match status" value="1"/>
</dbReference>
<feature type="transmembrane region" description="Helical" evidence="10">
    <location>
        <begin position="140"/>
        <end position="159"/>
    </location>
</feature>
<dbReference type="PANTHER" id="PTHR21137:SF35">
    <property type="entry name" value="ODORANT RECEPTOR 19A-RELATED"/>
    <property type="match status" value="1"/>
</dbReference>
<keyword evidence="6 10" id="KW-1133">Transmembrane helix</keyword>
<feature type="non-terminal residue" evidence="11">
    <location>
        <position position="1"/>
    </location>
</feature>
<proteinExistence type="evidence at transcript level"/>
<dbReference type="EMBL" id="GEDO01000047">
    <property type="protein sequence ID" value="JAP88579.1"/>
    <property type="molecule type" value="mRNA"/>
</dbReference>
<evidence type="ECO:0000256" key="7">
    <source>
        <dbReference type="ARBA" id="ARBA00023136"/>
    </source>
</evidence>